<dbReference type="EMBL" id="BARV01003730">
    <property type="protein sequence ID" value="GAI10934.1"/>
    <property type="molecule type" value="Genomic_DNA"/>
</dbReference>
<name>X1MX45_9ZZZZ</name>
<dbReference type="Pfam" id="PF17768">
    <property type="entry name" value="RecJ_OB"/>
    <property type="match status" value="1"/>
</dbReference>
<evidence type="ECO:0000313" key="2">
    <source>
        <dbReference type="EMBL" id="GAI10934.1"/>
    </source>
</evidence>
<dbReference type="InterPro" id="IPR041122">
    <property type="entry name" value="RecJ_OB"/>
</dbReference>
<dbReference type="AlphaFoldDB" id="X1MX45"/>
<organism evidence="2">
    <name type="scientific">marine sediment metagenome</name>
    <dbReference type="NCBI Taxonomy" id="412755"/>
    <lineage>
        <taxon>unclassified sequences</taxon>
        <taxon>metagenomes</taxon>
        <taxon>ecological metagenomes</taxon>
    </lineage>
</organism>
<dbReference type="Gene3D" id="2.40.50.460">
    <property type="match status" value="1"/>
</dbReference>
<feature type="domain" description="RecJ OB" evidence="1">
    <location>
        <begin position="1"/>
        <end position="40"/>
    </location>
</feature>
<evidence type="ECO:0000259" key="1">
    <source>
        <dbReference type="Pfam" id="PF17768"/>
    </source>
</evidence>
<sequence>GFNCGNELKKIDGLRPIDVIFTPRVNEFRGKITHQLEIKDFRGETNDNNIQKDQKHSGLS</sequence>
<reference evidence="2" key="1">
    <citation type="journal article" date="2014" name="Front. Microbiol.">
        <title>High frequency of phylogenetically diverse reductive dehalogenase-homologous genes in deep subseafloor sedimentary metagenomes.</title>
        <authorList>
            <person name="Kawai M."/>
            <person name="Futagami T."/>
            <person name="Toyoda A."/>
            <person name="Takaki Y."/>
            <person name="Nishi S."/>
            <person name="Hori S."/>
            <person name="Arai W."/>
            <person name="Tsubouchi T."/>
            <person name="Morono Y."/>
            <person name="Uchiyama I."/>
            <person name="Ito T."/>
            <person name="Fujiyama A."/>
            <person name="Inagaki F."/>
            <person name="Takami H."/>
        </authorList>
    </citation>
    <scope>NUCLEOTIDE SEQUENCE</scope>
    <source>
        <strain evidence="2">Expedition CK06-06</strain>
    </source>
</reference>
<proteinExistence type="predicted"/>
<gene>
    <name evidence="2" type="ORF">S06H3_08732</name>
</gene>
<feature type="non-terminal residue" evidence="2">
    <location>
        <position position="1"/>
    </location>
</feature>
<comment type="caution">
    <text evidence="2">The sequence shown here is derived from an EMBL/GenBank/DDBJ whole genome shotgun (WGS) entry which is preliminary data.</text>
</comment>
<protein>
    <recommendedName>
        <fullName evidence="1">RecJ OB domain-containing protein</fullName>
    </recommendedName>
</protein>
<accession>X1MX45</accession>